<dbReference type="WBParaSite" id="Csp11.Scaffold629.g11715.t1">
    <property type="protein sequence ID" value="Csp11.Scaffold629.g11715.t1"/>
    <property type="gene ID" value="Csp11.Scaffold629.g11715"/>
</dbReference>
<protein>
    <submittedName>
        <fullName evidence="2">Ovule protein</fullName>
    </submittedName>
</protein>
<dbReference type="AlphaFoldDB" id="A0A1I7TTU0"/>
<proteinExistence type="predicted"/>
<keyword evidence="1" id="KW-1185">Reference proteome</keyword>
<sequence>MDALSESSVSHYCSKKLYLNHGHSVRVLLLLQISSYFLPCSSDPIEDPVDRDDIQKTLDPLSLWIASEC</sequence>
<evidence type="ECO:0000313" key="1">
    <source>
        <dbReference type="Proteomes" id="UP000095282"/>
    </source>
</evidence>
<accession>A0A1I7TTU0</accession>
<reference evidence="2" key="1">
    <citation type="submission" date="2016-11" db="UniProtKB">
        <authorList>
            <consortium name="WormBaseParasite"/>
        </authorList>
    </citation>
    <scope>IDENTIFICATION</scope>
</reference>
<name>A0A1I7TTU0_9PELO</name>
<evidence type="ECO:0000313" key="2">
    <source>
        <dbReference type="WBParaSite" id="Csp11.Scaffold629.g11715.t1"/>
    </source>
</evidence>
<dbReference type="Proteomes" id="UP000095282">
    <property type="component" value="Unplaced"/>
</dbReference>
<organism evidence="1 2">
    <name type="scientific">Caenorhabditis tropicalis</name>
    <dbReference type="NCBI Taxonomy" id="1561998"/>
    <lineage>
        <taxon>Eukaryota</taxon>
        <taxon>Metazoa</taxon>
        <taxon>Ecdysozoa</taxon>
        <taxon>Nematoda</taxon>
        <taxon>Chromadorea</taxon>
        <taxon>Rhabditida</taxon>
        <taxon>Rhabditina</taxon>
        <taxon>Rhabditomorpha</taxon>
        <taxon>Rhabditoidea</taxon>
        <taxon>Rhabditidae</taxon>
        <taxon>Peloderinae</taxon>
        <taxon>Caenorhabditis</taxon>
    </lineage>
</organism>